<evidence type="ECO:0000313" key="7">
    <source>
        <dbReference type="Proteomes" id="UP000467840"/>
    </source>
</evidence>
<proteinExistence type="predicted"/>
<dbReference type="GO" id="GO:0005737">
    <property type="term" value="C:cytoplasm"/>
    <property type="evidence" value="ECO:0007669"/>
    <property type="project" value="UniProtKB-SubCell"/>
</dbReference>
<dbReference type="InterPro" id="IPR038214">
    <property type="entry name" value="WPP_sf"/>
</dbReference>
<reference evidence="6 7" key="1">
    <citation type="journal article" date="2020" name="Mol. Plant">
        <title>The Chromosome-Based Rubber Tree Genome Provides New Insights into Spurge Genome Evolution and Rubber Biosynthesis.</title>
        <authorList>
            <person name="Liu J."/>
            <person name="Shi C."/>
            <person name="Shi C.C."/>
            <person name="Li W."/>
            <person name="Zhang Q.J."/>
            <person name="Zhang Y."/>
            <person name="Li K."/>
            <person name="Lu H.F."/>
            <person name="Shi C."/>
            <person name="Zhu S.T."/>
            <person name="Xiao Z.Y."/>
            <person name="Nan H."/>
            <person name="Yue Y."/>
            <person name="Zhu X.G."/>
            <person name="Wu Y."/>
            <person name="Hong X.N."/>
            <person name="Fan G.Y."/>
            <person name="Tong Y."/>
            <person name="Zhang D."/>
            <person name="Mao C.L."/>
            <person name="Liu Y.L."/>
            <person name="Hao S.J."/>
            <person name="Liu W.Q."/>
            <person name="Lv M.Q."/>
            <person name="Zhang H.B."/>
            <person name="Liu Y."/>
            <person name="Hu-Tang G.R."/>
            <person name="Wang J.P."/>
            <person name="Wang J.H."/>
            <person name="Sun Y.H."/>
            <person name="Ni S.B."/>
            <person name="Chen W.B."/>
            <person name="Zhang X.C."/>
            <person name="Jiao Y.N."/>
            <person name="Eichler E.E."/>
            <person name="Li G.H."/>
            <person name="Liu X."/>
            <person name="Gao L.Z."/>
        </authorList>
    </citation>
    <scope>NUCLEOTIDE SEQUENCE [LARGE SCALE GENOMIC DNA]</scope>
    <source>
        <strain evidence="7">cv. GT1</strain>
        <tissue evidence="6">Leaf</tissue>
    </source>
</reference>
<evidence type="ECO:0000259" key="5">
    <source>
        <dbReference type="Pfam" id="PF13943"/>
    </source>
</evidence>
<protein>
    <recommendedName>
        <fullName evidence="5">WPP domain-containing protein</fullName>
    </recommendedName>
</protein>
<keyword evidence="7" id="KW-1185">Reference proteome</keyword>
<dbReference type="Gene3D" id="3.80.10.10">
    <property type="entry name" value="Ribonuclease Inhibitor"/>
    <property type="match status" value="1"/>
</dbReference>
<sequence>MLVTRLITGNLTTKSIFTEKYGTLNKEEAEENAKRIEDVAFVTANQHYEMEPDGDGGSAVQLYAKECSKLILEVLKRGPAQKEDREVLDQLKEVDLSDFIAGRPEAEALDVMNIFSSALEGSILKSLDLSNNALGEKGVRAFGALLQSQSCLEELYLMNDGISEEAARAVCELIPSTEA</sequence>
<dbReference type="SUPFAM" id="SSF52047">
    <property type="entry name" value="RNI-like"/>
    <property type="match status" value="1"/>
</dbReference>
<comment type="caution">
    <text evidence="6">The sequence shown here is derived from an EMBL/GenBank/DDBJ whole genome shotgun (WGS) entry which is preliminary data.</text>
</comment>
<gene>
    <name evidence="6" type="ORF">GH714_019612</name>
</gene>
<evidence type="ECO:0000256" key="1">
    <source>
        <dbReference type="ARBA" id="ARBA00004123"/>
    </source>
</evidence>
<dbReference type="PANTHER" id="PTHR46761">
    <property type="entry name" value="RAN GTPASE-ACTIVATING PROTEIN 1"/>
    <property type="match status" value="1"/>
</dbReference>
<comment type="subcellular location">
    <subcellularLocation>
        <location evidence="2">Cytoplasm</location>
    </subcellularLocation>
    <subcellularLocation>
        <location evidence="1">Nucleus</location>
    </subcellularLocation>
</comment>
<dbReference type="EMBL" id="JAAGAX010000018">
    <property type="protein sequence ID" value="KAF2284154.1"/>
    <property type="molecule type" value="Genomic_DNA"/>
</dbReference>
<evidence type="ECO:0000256" key="4">
    <source>
        <dbReference type="ARBA" id="ARBA00023242"/>
    </source>
</evidence>
<evidence type="ECO:0000256" key="2">
    <source>
        <dbReference type="ARBA" id="ARBA00004496"/>
    </source>
</evidence>
<dbReference type="PANTHER" id="PTHR46761:SF5">
    <property type="entry name" value="RAN GTPASE-ACTIVATING PROTEIN 2"/>
    <property type="match status" value="1"/>
</dbReference>
<dbReference type="Pfam" id="PF13943">
    <property type="entry name" value="WPP"/>
    <property type="match status" value="1"/>
</dbReference>
<dbReference type="Gene3D" id="1.10.246.200">
    <property type="entry name" value="WPP domain"/>
    <property type="match status" value="1"/>
</dbReference>
<accession>A0A6A6K6L7</accession>
<dbReference type="GO" id="GO:0005096">
    <property type="term" value="F:GTPase activator activity"/>
    <property type="evidence" value="ECO:0007669"/>
    <property type="project" value="InterPro"/>
</dbReference>
<dbReference type="InterPro" id="IPR025265">
    <property type="entry name" value="WPP_dom"/>
</dbReference>
<dbReference type="AlphaFoldDB" id="A0A6A6K6L7"/>
<keyword evidence="3" id="KW-0963">Cytoplasm</keyword>
<dbReference type="GO" id="GO:0005634">
    <property type="term" value="C:nucleus"/>
    <property type="evidence" value="ECO:0007669"/>
    <property type="project" value="UniProtKB-SubCell"/>
</dbReference>
<dbReference type="SMART" id="SM00368">
    <property type="entry name" value="LRR_RI"/>
    <property type="match status" value="2"/>
</dbReference>
<evidence type="ECO:0000256" key="3">
    <source>
        <dbReference type="ARBA" id="ARBA00022490"/>
    </source>
</evidence>
<name>A0A6A6K6L7_HEVBR</name>
<keyword evidence="4" id="KW-0539">Nucleus</keyword>
<dbReference type="InterPro" id="IPR032675">
    <property type="entry name" value="LRR_dom_sf"/>
</dbReference>
<dbReference type="Proteomes" id="UP000467840">
    <property type="component" value="Chromosome 12"/>
</dbReference>
<organism evidence="6 7">
    <name type="scientific">Hevea brasiliensis</name>
    <name type="common">Para rubber tree</name>
    <name type="synonym">Siphonia brasiliensis</name>
    <dbReference type="NCBI Taxonomy" id="3981"/>
    <lineage>
        <taxon>Eukaryota</taxon>
        <taxon>Viridiplantae</taxon>
        <taxon>Streptophyta</taxon>
        <taxon>Embryophyta</taxon>
        <taxon>Tracheophyta</taxon>
        <taxon>Spermatophyta</taxon>
        <taxon>Magnoliopsida</taxon>
        <taxon>eudicotyledons</taxon>
        <taxon>Gunneridae</taxon>
        <taxon>Pentapetalae</taxon>
        <taxon>rosids</taxon>
        <taxon>fabids</taxon>
        <taxon>Malpighiales</taxon>
        <taxon>Euphorbiaceae</taxon>
        <taxon>Crotonoideae</taxon>
        <taxon>Micrandreae</taxon>
        <taxon>Hevea</taxon>
    </lineage>
</organism>
<evidence type="ECO:0000313" key="6">
    <source>
        <dbReference type="EMBL" id="KAF2284154.1"/>
    </source>
</evidence>
<feature type="domain" description="WPP" evidence="5">
    <location>
        <begin position="1"/>
        <end position="84"/>
    </location>
</feature>
<dbReference type="InterPro" id="IPR045203">
    <property type="entry name" value="RanGAP1/2"/>
</dbReference>